<reference evidence="3" key="1">
    <citation type="submission" date="2016-11" db="UniProtKB">
        <authorList>
            <consortium name="WormBaseParasite"/>
        </authorList>
    </citation>
    <scope>IDENTIFICATION</scope>
</reference>
<evidence type="ECO:0000256" key="1">
    <source>
        <dbReference type="SAM" id="MobiDB-lite"/>
    </source>
</evidence>
<feature type="compositionally biased region" description="Low complexity" evidence="1">
    <location>
        <begin position="55"/>
        <end position="68"/>
    </location>
</feature>
<feature type="region of interest" description="Disordered" evidence="1">
    <location>
        <begin position="43"/>
        <end position="73"/>
    </location>
</feature>
<sequence length="511" mass="55828">PSGQQQQRQPTSLASGSGGLFNWLFGLNPDSYPRSVNYYSSYASETAPPSADAGVPTTVSSRDSSDSPNYSLPATASSASPILLSQMTSAAQSPLISIHGGDESLKSAAELFGARRRRDSEIGLPRPSSSCADMQLSRWPLPPPALLLLLLTSLRSNCMVAAAESTAIEFEIAASDAAMSELTAQSGSGGSRSVDQILQLCMRQSPELFCAWFSFRVSRYPTGHSFPNSSSMLSYSDEFLFTCFNEVKFGCNRNAKCAPSRRLVGLDVTHECYCSCAFFGSNKGFNRYFQKQMKRQQLPTNGYSGDIGRVYQCSSLCDHQPVCMNSFDESPAICSIYDRHASSPWSVASLTLGIAAVLVTLSYLLNAVLKGLLMSVCPKWRRLRRLFRRCSPFGRARRSNRSRRDNEGEADEVQADEAEEEEEFDSAEPEPTARRQLEPSMMMPLRLLRPAPVAPPPYEAAVAQSDAASTMIPLAPPPPYTERDQNNDGSSSLVTAGSTCCWSSLRCQIFH</sequence>
<accession>A0A1I8G5U0</accession>
<organism evidence="2 3">
    <name type="scientific">Macrostomum lignano</name>
    <dbReference type="NCBI Taxonomy" id="282301"/>
    <lineage>
        <taxon>Eukaryota</taxon>
        <taxon>Metazoa</taxon>
        <taxon>Spiralia</taxon>
        <taxon>Lophotrochozoa</taxon>
        <taxon>Platyhelminthes</taxon>
        <taxon>Rhabditophora</taxon>
        <taxon>Macrostomorpha</taxon>
        <taxon>Macrostomida</taxon>
        <taxon>Macrostomidae</taxon>
        <taxon>Macrostomum</taxon>
    </lineage>
</organism>
<dbReference type="AlphaFoldDB" id="A0A1I8G5U0"/>
<name>A0A1I8G5U0_9PLAT</name>
<dbReference type="WBParaSite" id="maker-uti_cns_0000966-snap-gene-0.2-mRNA-1">
    <property type="protein sequence ID" value="maker-uti_cns_0000966-snap-gene-0.2-mRNA-1"/>
    <property type="gene ID" value="maker-uti_cns_0000966-snap-gene-0.2"/>
</dbReference>
<evidence type="ECO:0000313" key="3">
    <source>
        <dbReference type="WBParaSite" id="maker-uti_cns_0000966-snap-gene-0.2-mRNA-1"/>
    </source>
</evidence>
<proteinExistence type="predicted"/>
<keyword evidence="2" id="KW-1185">Reference proteome</keyword>
<dbReference type="Proteomes" id="UP000095280">
    <property type="component" value="Unplaced"/>
</dbReference>
<evidence type="ECO:0000313" key="2">
    <source>
        <dbReference type="Proteomes" id="UP000095280"/>
    </source>
</evidence>
<feature type="compositionally biased region" description="Acidic residues" evidence="1">
    <location>
        <begin position="408"/>
        <end position="428"/>
    </location>
</feature>
<feature type="region of interest" description="Disordered" evidence="1">
    <location>
        <begin position="396"/>
        <end position="439"/>
    </location>
</feature>
<protein>
    <submittedName>
        <fullName evidence="3">RING-type domain-containing protein</fullName>
    </submittedName>
</protein>